<dbReference type="CDD" id="cd03413">
    <property type="entry name" value="CbiK_C"/>
    <property type="match status" value="1"/>
</dbReference>
<evidence type="ECO:0000313" key="3">
    <source>
        <dbReference type="EMBL" id="PNC18100.1"/>
    </source>
</evidence>
<gene>
    <name evidence="3" type="ORF">CXU22_05540</name>
</gene>
<dbReference type="GO" id="GO:0046872">
    <property type="term" value="F:metal ion binding"/>
    <property type="evidence" value="ECO:0007669"/>
    <property type="project" value="UniProtKB-KW"/>
</dbReference>
<dbReference type="PIRSF" id="PIRSF033579">
    <property type="entry name" value="Anaer_Co_chel"/>
    <property type="match status" value="1"/>
</dbReference>
<dbReference type="Proteomes" id="UP000236000">
    <property type="component" value="Unassembled WGS sequence"/>
</dbReference>
<sequence>MIETSSYLPGAFLPFSSVFLAGLTLFSLPALSTAPCRAEASPAPAEQAAVPQQEGLLLVAFGTSHQDATVSYRELEKDMLPHYAPDRLKWSYTSSIIRRKLAGRGTPVPSVEENLDRMAREGIRTLRVQSLHIAPGEEFSRMERQIVSFLARHPDSFDHVFIGRPLLESERDRDEAVTAFLRHFPAERKKDEAILLMGHGQQEGRCDMVLSDFARELNDRDNLAFFATVEGTRGVAPILEQLKKSGAKTVWLAPFMLVAGDHAKNDLGGDEEDSWASMLRKEGFTVKTHLKGLGENPGIRAVFSRHARTTADDLMTPKQAH</sequence>
<evidence type="ECO:0000313" key="4">
    <source>
        <dbReference type="Proteomes" id="UP000236000"/>
    </source>
</evidence>
<feature type="binding site" evidence="2">
    <location>
        <position position="262"/>
    </location>
    <ligand>
        <name>Co(2+)</name>
        <dbReference type="ChEBI" id="CHEBI:48828"/>
    </ligand>
</feature>
<evidence type="ECO:0000256" key="2">
    <source>
        <dbReference type="PIRSR" id="PIRSR033579-3"/>
    </source>
</evidence>
<dbReference type="SUPFAM" id="SSF53800">
    <property type="entry name" value="Chelatase"/>
    <property type="match status" value="1"/>
</dbReference>
<accession>A0A2N8HDS4</accession>
<dbReference type="OrthoDB" id="9770331at2"/>
<comment type="caution">
    <text evidence="3">The sequence shown here is derived from an EMBL/GenBank/DDBJ whole genome shotgun (WGS) entry which is preliminary data.</text>
</comment>
<feature type="binding site" evidence="2">
    <location>
        <position position="230"/>
    </location>
    <ligand>
        <name>Co(2+)</name>
        <dbReference type="ChEBI" id="CHEBI:48828"/>
    </ligand>
</feature>
<keyword evidence="2" id="KW-0479">Metal-binding</keyword>
<feature type="active site" description="Proton acceptor" evidence="1">
    <location>
        <position position="199"/>
    </location>
</feature>
<dbReference type="RefSeq" id="WP_102713392.1">
    <property type="nucleotide sequence ID" value="NZ_PJKA01000010.1"/>
</dbReference>
<dbReference type="Pfam" id="PF06180">
    <property type="entry name" value="CbiK"/>
    <property type="match status" value="1"/>
</dbReference>
<proteinExistence type="predicted"/>
<dbReference type="Gene3D" id="3.40.50.1400">
    <property type="match status" value="2"/>
</dbReference>
<dbReference type="GO" id="GO:0016852">
    <property type="term" value="F:sirohydrochlorin cobaltochelatase activity"/>
    <property type="evidence" value="ECO:0007669"/>
    <property type="project" value="InterPro"/>
</dbReference>
<dbReference type="AlphaFoldDB" id="A0A2N8HDS4"/>
<feature type="binding site" evidence="2">
    <location>
        <position position="199"/>
    </location>
    <ligand>
        <name>Co(2+)</name>
        <dbReference type="ChEBI" id="CHEBI:48828"/>
    </ligand>
</feature>
<keyword evidence="2" id="KW-0170">Cobalt</keyword>
<dbReference type="InterPro" id="IPR010388">
    <property type="entry name" value="Anaerobic_Co-chelatase"/>
</dbReference>
<dbReference type="GO" id="GO:0019251">
    <property type="term" value="P:anaerobic cobalamin biosynthetic process"/>
    <property type="evidence" value="ECO:0007669"/>
    <property type="project" value="InterPro"/>
</dbReference>
<name>A0A2N8HDS4_9BACT</name>
<reference evidence="3 4" key="1">
    <citation type="journal article" date="2017" name="BMC Genomics">
        <title>Genome sequencing of 39 Akkermansia muciniphila isolates reveals its population structure, genomic and functional diverisity, and global distribution in mammalian gut microbiotas.</title>
        <authorList>
            <person name="Guo X."/>
            <person name="Li S."/>
            <person name="Zhang J."/>
            <person name="Wu F."/>
            <person name="Li X."/>
            <person name="Wu D."/>
            <person name="Zhang M."/>
            <person name="Ou Z."/>
            <person name="Jie Z."/>
            <person name="Yan Q."/>
            <person name="Li P."/>
            <person name="Yi J."/>
            <person name="Peng Y."/>
        </authorList>
    </citation>
    <scope>NUCLEOTIDE SEQUENCE [LARGE SCALE GENOMIC DNA]</scope>
    <source>
        <strain evidence="3 4">GP24</strain>
    </source>
</reference>
<evidence type="ECO:0000256" key="1">
    <source>
        <dbReference type="PIRSR" id="PIRSR033579-1"/>
    </source>
</evidence>
<dbReference type="EMBL" id="PJKA01000010">
    <property type="protein sequence ID" value="PNC18100.1"/>
    <property type="molecule type" value="Genomic_DNA"/>
</dbReference>
<organism evidence="3 4">
    <name type="scientific">Akkermansia muciniphila</name>
    <dbReference type="NCBI Taxonomy" id="239935"/>
    <lineage>
        <taxon>Bacteria</taxon>
        <taxon>Pseudomonadati</taxon>
        <taxon>Verrucomicrobiota</taxon>
        <taxon>Verrucomicrobiia</taxon>
        <taxon>Verrucomicrobiales</taxon>
        <taxon>Akkermansiaceae</taxon>
        <taxon>Akkermansia</taxon>
    </lineage>
</organism>
<protein>
    <submittedName>
        <fullName evidence="3">Cobalt chelatase</fullName>
    </submittedName>
</protein>